<gene>
    <name evidence="5" type="ORF">HDF14_001376</name>
</gene>
<dbReference type="GO" id="GO:0005829">
    <property type="term" value="C:cytosol"/>
    <property type="evidence" value="ECO:0007669"/>
    <property type="project" value="TreeGrafter"/>
</dbReference>
<evidence type="ECO:0000256" key="2">
    <source>
        <dbReference type="ARBA" id="ARBA00005979"/>
    </source>
</evidence>
<dbReference type="PANTHER" id="PTHR22893:SF98">
    <property type="entry name" value="OXIDOREDUCTASE"/>
    <property type="match status" value="1"/>
</dbReference>
<dbReference type="FunFam" id="3.20.20.70:FF:000059">
    <property type="entry name" value="N-ethylmaleimide reductase, FMN-linked"/>
    <property type="match status" value="1"/>
</dbReference>
<dbReference type="GO" id="GO:0010181">
    <property type="term" value="F:FMN binding"/>
    <property type="evidence" value="ECO:0007669"/>
    <property type="project" value="InterPro"/>
</dbReference>
<evidence type="ECO:0000313" key="6">
    <source>
        <dbReference type="Proteomes" id="UP000535182"/>
    </source>
</evidence>
<keyword evidence="3 5" id="KW-0560">Oxidoreductase</keyword>
<dbReference type="AlphaFoldDB" id="A0A9X0QCJ5"/>
<dbReference type="RefSeq" id="WP_183974795.1">
    <property type="nucleotide sequence ID" value="NZ_JACHEB010000003.1"/>
</dbReference>
<organism evidence="5 6">
    <name type="scientific">Tunturiibacter gelidiferens</name>
    <dbReference type="NCBI Taxonomy" id="3069689"/>
    <lineage>
        <taxon>Bacteria</taxon>
        <taxon>Pseudomonadati</taxon>
        <taxon>Acidobacteriota</taxon>
        <taxon>Terriglobia</taxon>
        <taxon>Terriglobales</taxon>
        <taxon>Acidobacteriaceae</taxon>
        <taxon>Tunturiibacter</taxon>
    </lineage>
</organism>
<proteinExistence type="inferred from homology"/>
<name>A0A9X0QCJ5_9BACT</name>
<dbReference type="EMBL" id="JACHEB010000003">
    <property type="protein sequence ID" value="MBB5327770.1"/>
    <property type="molecule type" value="Genomic_DNA"/>
</dbReference>
<feature type="domain" description="NADH:flavin oxidoreductase/NADH oxidase N-terminal" evidence="4">
    <location>
        <begin position="8"/>
        <end position="345"/>
    </location>
</feature>
<evidence type="ECO:0000256" key="1">
    <source>
        <dbReference type="ARBA" id="ARBA00001917"/>
    </source>
</evidence>
<dbReference type="PANTHER" id="PTHR22893">
    <property type="entry name" value="NADH OXIDOREDUCTASE-RELATED"/>
    <property type="match status" value="1"/>
</dbReference>
<dbReference type="Gene3D" id="3.20.20.70">
    <property type="entry name" value="Aldolase class I"/>
    <property type="match status" value="1"/>
</dbReference>
<protein>
    <submittedName>
        <fullName evidence="5">N-ethylmaleimide reductase</fullName>
        <ecNumber evidence="5">1.-.-.-</ecNumber>
    </submittedName>
</protein>
<accession>A0A9X0QCJ5</accession>
<dbReference type="InterPro" id="IPR013785">
    <property type="entry name" value="Aldolase_TIM"/>
</dbReference>
<sequence length="374" mass="40277">MSTPPKSNLFTPVQIGPFTLPHRVVMAPLTRLRSEQPGDIPGDLMAKMYGQRASGRGLIIAEATTVSVLGRGYLGAPGIYSDAQVVGWKKVTEAVHGKGGRIFLQLWHVGRQSHTDMTNGVAPVAPSVVPFEQVVVTGDGWVPVSPHRALKIEEIPGIVDEFRRGAERAKAAGFDGVEIHGANGYLLDQFLQDGSNKRTDVYGGSVENRARLLLEVTEAVVAVWGAGRVGVRIAPSGTWASMSDSNPEVTFGYVAEQLNRFDLAYLHVVEPRIVGAEAPMEGQPAVAAAQLRKIFKGTILAAGGFEPEGAADIVDKGDADVVAFGRHFAANPDLPKRIELGLPLNPYDRNTFWGGDYRGYSDYPFYEDLENTAA</sequence>
<dbReference type="InterPro" id="IPR045247">
    <property type="entry name" value="Oye-like"/>
</dbReference>
<comment type="cofactor">
    <cofactor evidence="1">
        <name>FMN</name>
        <dbReference type="ChEBI" id="CHEBI:58210"/>
    </cofactor>
</comment>
<evidence type="ECO:0000313" key="5">
    <source>
        <dbReference type="EMBL" id="MBB5327770.1"/>
    </source>
</evidence>
<dbReference type="SUPFAM" id="SSF51395">
    <property type="entry name" value="FMN-linked oxidoreductases"/>
    <property type="match status" value="1"/>
</dbReference>
<evidence type="ECO:0000259" key="4">
    <source>
        <dbReference type="Pfam" id="PF00724"/>
    </source>
</evidence>
<comment type="similarity">
    <text evidence="2">Belongs to the NADH:flavin oxidoreductase/NADH oxidase family.</text>
</comment>
<dbReference type="EC" id="1.-.-.-" evidence="5"/>
<keyword evidence="6" id="KW-1185">Reference proteome</keyword>
<reference evidence="5 6" key="1">
    <citation type="submission" date="2020-08" db="EMBL/GenBank/DDBJ databases">
        <title>Genomic Encyclopedia of Type Strains, Phase IV (KMG-V): Genome sequencing to study the core and pangenomes of soil and plant-associated prokaryotes.</title>
        <authorList>
            <person name="Whitman W."/>
        </authorList>
    </citation>
    <scope>NUCLEOTIDE SEQUENCE [LARGE SCALE GENOMIC DNA]</scope>
    <source>
        <strain evidence="5 6">X5P2</strain>
    </source>
</reference>
<dbReference type="Pfam" id="PF00724">
    <property type="entry name" value="Oxidored_FMN"/>
    <property type="match status" value="1"/>
</dbReference>
<dbReference type="GO" id="GO:0016628">
    <property type="term" value="F:oxidoreductase activity, acting on the CH-CH group of donors, NAD or NADP as acceptor"/>
    <property type="evidence" value="ECO:0007669"/>
    <property type="project" value="UniProtKB-ARBA"/>
</dbReference>
<dbReference type="InterPro" id="IPR001155">
    <property type="entry name" value="OxRdtase_FMN_N"/>
</dbReference>
<comment type="caution">
    <text evidence="5">The sequence shown here is derived from an EMBL/GenBank/DDBJ whole genome shotgun (WGS) entry which is preliminary data.</text>
</comment>
<evidence type="ECO:0000256" key="3">
    <source>
        <dbReference type="ARBA" id="ARBA00023002"/>
    </source>
</evidence>
<dbReference type="CDD" id="cd02933">
    <property type="entry name" value="OYE_like_FMN"/>
    <property type="match status" value="1"/>
</dbReference>
<dbReference type="Proteomes" id="UP000535182">
    <property type="component" value="Unassembled WGS sequence"/>
</dbReference>